<dbReference type="Proteomes" id="UP000681722">
    <property type="component" value="Unassembled WGS sequence"/>
</dbReference>
<dbReference type="EMBL" id="CAJOBC010037808">
    <property type="protein sequence ID" value="CAF4127120.1"/>
    <property type="molecule type" value="Genomic_DNA"/>
</dbReference>
<dbReference type="InterPro" id="IPR003613">
    <property type="entry name" value="Ubox_domain"/>
</dbReference>
<dbReference type="SUPFAM" id="SSF53300">
    <property type="entry name" value="vWA-like"/>
    <property type="match status" value="1"/>
</dbReference>
<name>A0A815E3P1_9BILA</name>
<feature type="domain" description="U-box" evidence="2">
    <location>
        <begin position="8"/>
        <end position="81"/>
    </location>
</feature>
<dbReference type="InterPro" id="IPR002035">
    <property type="entry name" value="VWF_A"/>
</dbReference>
<gene>
    <name evidence="4" type="ORF">GPM918_LOCUS28552</name>
    <name evidence="3" type="ORF">OVA965_LOCUS20309</name>
    <name evidence="6" type="ORF">SRO942_LOCUS29060</name>
    <name evidence="5" type="ORF">TMI583_LOCUS20647</name>
</gene>
<dbReference type="EMBL" id="CAJOBA010018525">
    <property type="protein sequence ID" value="CAF3899901.1"/>
    <property type="molecule type" value="Genomic_DNA"/>
</dbReference>
<evidence type="ECO:0000313" key="3">
    <source>
        <dbReference type="EMBL" id="CAF1123814.1"/>
    </source>
</evidence>
<dbReference type="AlphaFoldDB" id="A0A815E3P1"/>
<dbReference type="PROSITE" id="PS50234">
    <property type="entry name" value="VWFA"/>
    <property type="match status" value="1"/>
</dbReference>
<dbReference type="InterPro" id="IPR013083">
    <property type="entry name" value="Znf_RING/FYVE/PHD"/>
</dbReference>
<dbReference type="SMART" id="SM00504">
    <property type="entry name" value="Ubox"/>
    <property type="match status" value="1"/>
</dbReference>
<dbReference type="SUPFAM" id="SSF57850">
    <property type="entry name" value="RING/U-box"/>
    <property type="match status" value="1"/>
</dbReference>
<dbReference type="SMART" id="SM00327">
    <property type="entry name" value="VWA"/>
    <property type="match status" value="1"/>
</dbReference>
<feature type="domain" description="VWFA" evidence="1">
    <location>
        <begin position="127"/>
        <end position="322"/>
    </location>
</feature>
<dbReference type="Pfam" id="PF14623">
    <property type="entry name" value="Vint"/>
    <property type="match status" value="1"/>
</dbReference>
<proteinExistence type="predicted"/>
<dbReference type="PANTHER" id="PTHR10579">
    <property type="entry name" value="CALCIUM-ACTIVATED CHLORIDE CHANNEL REGULATOR"/>
    <property type="match status" value="1"/>
</dbReference>
<reference evidence="4" key="1">
    <citation type="submission" date="2021-02" db="EMBL/GenBank/DDBJ databases">
        <authorList>
            <person name="Nowell W R."/>
        </authorList>
    </citation>
    <scope>NUCLEOTIDE SEQUENCE</scope>
</reference>
<dbReference type="Proteomes" id="UP000663829">
    <property type="component" value="Unassembled WGS sequence"/>
</dbReference>
<dbReference type="Pfam" id="PF00092">
    <property type="entry name" value="VWA"/>
    <property type="match status" value="1"/>
</dbReference>
<dbReference type="Proteomes" id="UP000677228">
    <property type="component" value="Unassembled WGS sequence"/>
</dbReference>
<dbReference type="GO" id="GO:0016567">
    <property type="term" value="P:protein ubiquitination"/>
    <property type="evidence" value="ECO:0007669"/>
    <property type="project" value="InterPro"/>
</dbReference>
<dbReference type="OrthoDB" id="299997at2759"/>
<comment type="caution">
    <text evidence="4">The sequence shown here is derived from an EMBL/GenBank/DDBJ whole genome shotgun (WGS) entry which is preliminary data.</text>
</comment>
<dbReference type="InterPro" id="IPR036844">
    <property type="entry name" value="Hint_dom_sf"/>
</dbReference>
<dbReference type="InterPro" id="IPR036465">
    <property type="entry name" value="vWFA_dom_sf"/>
</dbReference>
<dbReference type="Proteomes" id="UP000682733">
    <property type="component" value="Unassembled WGS sequence"/>
</dbReference>
<evidence type="ECO:0000259" key="2">
    <source>
        <dbReference type="PROSITE" id="PS51698"/>
    </source>
</evidence>
<dbReference type="Pfam" id="PF04564">
    <property type="entry name" value="U-box"/>
    <property type="match status" value="1"/>
</dbReference>
<evidence type="ECO:0000313" key="6">
    <source>
        <dbReference type="EMBL" id="CAF4127120.1"/>
    </source>
</evidence>
<dbReference type="Gene3D" id="3.30.40.10">
    <property type="entry name" value="Zinc/RING finger domain, C3HC4 (zinc finger)"/>
    <property type="match status" value="1"/>
</dbReference>
<evidence type="ECO:0000313" key="5">
    <source>
        <dbReference type="EMBL" id="CAF3899901.1"/>
    </source>
</evidence>
<dbReference type="SUPFAM" id="SSF51294">
    <property type="entry name" value="Hedgehog/intein (Hint) domain"/>
    <property type="match status" value="1"/>
</dbReference>
<accession>A0A815E3P1</accession>
<evidence type="ECO:0000313" key="4">
    <source>
        <dbReference type="EMBL" id="CAF1301684.1"/>
    </source>
</evidence>
<sequence>MGTTPVVKYPATFICPITHDVMEDPVMDPDGNSYERGAIINWLSRESTSPITKKSLTVADLVPNQALAAAIEQFKITNNISRRTRQVAAASSTEPMDVDLNVQVSYSDGYSHISVQPPVGTRRSPCDICCVVDTSGSMQVEVETKNEKNDVEKFGLSQLDLVKHALKTIILILDKDDRLALVSFSSKATVRFQLLKMDQTGKQKALVAVERLAIETSTNLWDGLKTGLDVLRKDSSDKTNSALFLLTDGLTDCEPPNGHISALKRYIKQTPFSCIVNCFGFGYSLDSQLLEKIAVFGNDGGLVGTVFVNALSTLLTTVATNVSLVVKLPQNSTVLETEYTELYETQNMGDDGLKFNLGSIMYGQSKDLIIPLPTLESHSPSFNVSLHYTSPYKKAFISTNTTLVEKKDKLARDILIHRYRLEFVSKVKKAMNLMKFKSMSEALELIRTFEGQVKSSPVKDEPFIVDLMKDLTGQVTEAISKAEWFERWGKHYLPSITRAHLLQICNNFKDPGVQHYGGELFNRVRDEVADIFETLPMPKPSVAIRTEKPITMNTYYNAAGGCIWGECMVTMSDGRLKSVKNIRRDDIVWGGAKVVCVVKSVCKNSQAEMIQFENGLVISPWHPIRLNGNYWHFPHEIDCAACSIQVEAEEVYNFVLDSQHTMMVNRIECVTLGHGFKGEVIEHVYYGTADVIKDLQALDGWKSGCVVVKPHQLIRDKKQDL</sequence>
<dbReference type="Gene3D" id="3.40.50.410">
    <property type="entry name" value="von Willebrand factor, type A domain"/>
    <property type="match status" value="1"/>
</dbReference>
<dbReference type="EMBL" id="CAJNOQ010012515">
    <property type="protein sequence ID" value="CAF1301684.1"/>
    <property type="molecule type" value="Genomic_DNA"/>
</dbReference>
<dbReference type="PANTHER" id="PTHR10579:SF43">
    <property type="entry name" value="ZINC FINGER (C3HC4-TYPE RING FINGER) FAMILY PROTEIN"/>
    <property type="match status" value="1"/>
</dbReference>
<dbReference type="EMBL" id="CAJNOK010010753">
    <property type="protein sequence ID" value="CAF1123814.1"/>
    <property type="molecule type" value="Genomic_DNA"/>
</dbReference>
<dbReference type="GO" id="GO:0004842">
    <property type="term" value="F:ubiquitin-protein transferase activity"/>
    <property type="evidence" value="ECO:0007669"/>
    <property type="project" value="InterPro"/>
</dbReference>
<dbReference type="CDD" id="cd16655">
    <property type="entry name" value="RING-Ubox_WDSUB1-like"/>
    <property type="match status" value="1"/>
</dbReference>
<keyword evidence="7" id="KW-1185">Reference proteome</keyword>
<dbReference type="InterPro" id="IPR051266">
    <property type="entry name" value="CLCR"/>
</dbReference>
<organism evidence="4 7">
    <name type="scientific">Didymodactylos carnosus</name>
    <dbReference type="NCBI Taxonomy" id="1234261"/>
    <lineage>
        <taxon>Eukaryota</taxon>
        <taxon>Metazoa</taxon>
        <taxon>Spiralia</taxon>
        <taxon>Gnathifera</taxon>
        <taxon>Rotifera</taxon>
        <taxon>Eurotatoria</taxon>
        <taxon>Bdelloidea</taxon>
        <taxon>Philodinida</taxon>
        <taxon>Philodinidae</taxon>
        <taxon>Didymodactylos</taxon>
    </lineage>
</organism>
<dbReference type="Pfam" id="PF14624">
    <property type="entry name" value="Vwaint"/>
    <property type="match status" value="1"/>
</dbReference>
<evidence type="ECO:0000313" key="7">
    <source>
        <dbReference type="Proteomes" id="UP000663829"/>
    </source>
</evidence>
<protein>
    <submittedName>
        <fullName evidence="4">Uncharacterized protein</fullName>
    </submittedName>
</protein>
<dbReference type="PROSITE" id="PS51698">
    <property type="entry name" value="U_BOX"/>
    <property type="match status" value="1"/>
</dbReference>
<dbReference type="InterPro" id="IPR039510">
    <property type="entry name" value="Vint_dom"/>
</dbReference>
<dbReference type="InterPro" id="IPR032838">
    <property type="entry name" value="Vwaint_dom"/>
</dbReference>
<evidence type="ECO:0000259" key="1">
    <source>
        <dbReference type="PROSITE" id="PS50234"/>
    </source>
</evidence>